<dbReference type="InterPro" id="IPR001584">
    <property type="entry name" value="Integrase_cat-core"/>
</dbReference>
<dbReference type="GO" id="GO:0015074">
    <property type="term" value="P:DNA integration"/>
    <property type="evidence" value="ECO:0007669"/>
    <property type="project" value="InterPro"/>
</dbReference>
<dbReference type="Pfam" id="PF03288">
    <property type="entry name" value="Pox_D5"/>
    <property type="match status" value="1"/>
</dbReference>
<evidence type="ECO:0000256" key="1">
    <source>
        <dbReference type="SAM" id="MobiDB-lite"/>
    </source>
</evidence>
<evidence type="ECO:0000313" key="3">
    <source>
        <dbReference type="EMBL" id="MDR9892973.1"/>
    </source>
</evidence>
<dbReference type="Pfam" id="PF09299">
    <property type="entry name" value="Mu-transpos_C"/>
    <property type="match status" value="1"/>
</dbReference>
<sequence>MNSSEFEYWCRQQQLATHTVELIAQIRSSPPSRRVSGRSLNVSGVYPSKKMGVTIQFESHTVELWAIYHMEHDPEVLEFYDQPPPFKIQYKNKSGRNIGHYHTPDFFVLRSLSACWEEWKTVNELEKLAEKYPGRYQKTASGSWRCPPGETHASQFGLKYSVRTDAELNPVFTQNLMFLEDYLGFKSKQTINVHSRVLAYVQANPGTMIAALLLELEDVCANDIYMMIASEQLYVDLDAVPLVEHYRTRLWVDQQTHDAYTHASDVSHQTSNTDIHPTRFLPNTVLLWDSSLWTLVNYGETTTTLLPDSGFPIQLPTAFFLQLFDSGAIKIHDGVTDTTINETVRNLMDAASPSSLKEANRKFNLVQAYFQRHTDLYKDIKPRTLRRWVQQFREAEATYGCGYVGLLPRRHQQGNRQQKAPTDSSELLDKFIREHFETPRQATAASVYRAYVKECSALNIQPLSNRTFYQRLKKRPTHEQTLKRQGAKAAYATEPFVWELAKNTRPHGNRPHEIVHIDHTELDIELRSVATGRLLGRPWLTLLTDAYSRRILAVYLTFDAPSYRSCMMGLRILVQRFGRFPSTLVVDGGKEFHSLYFDTLLARYHCTKKTRPGGKPRFGSVIERLFGTTNTEFIFNLLGNTQASKQPRQLTKTVDPKNLAVWNLGDLYTYFTQWAYSIYDNNHHDSLGASPSVVYHEGLSRAGERLHRSLAYNEDFLMATRPSTPKGKAKVQPGHGIKVNYLYYWSDAFRNPSVEKTDVPVRYDPFDMGVAYAYVEGRWVRCICQYYSTFVGRTEKEVLLAAQEIRQSNKRSATSTNLNAKRLADFIANAQEHEAILLQRLRDLESIAVIENFSGLSLASPQSNPVRQKEFTPTPDEEVTFDSRSSQNPSPLDVTQLPILEEYR</sequence>
<dbReference type="InterPro" id="IPR014833">
    <property type="entry name" value="TnsA_N"/>
</dbReference>
<organism evidence="4 5">
    <name type="scientific">Aetokthonos hydrillicola Thurmond2011</name>
    <dbReference type="NCBI Taxonomy" id="2712845"/>
    <lineage>
        <taxon>Bacteria</taxon>
        <taxon>Bacillati</taxon>
        <taxon>Cyanobacteriota</taxon>
        <taxon>Cyanophyceae</taxon>
        <taxon>Nostocales</taxon>
        <taxon>Hapalosiphonaceae</taxon>
        <taxon>Aetokthonos</taxon>
    </lineage>
</organism>
<evidence type="ECO:0000313" key="5">
    <source>
        <dbReference type="Proteomes" id="UP000667802"/>
    </source>
</evidence>
<dbReference type="InterPro" id="IPR036397">
    <property type="entry name" value="RNaseH_sf"/>
</dbReference>
<dbReference type="GO" id="GO:0004519">
    <property type="term" value="F:endonuclease activity"/>
    <property type="evidence" value="ECO:0007669"/>
    <property type="project" value="UniProtKB-KW"/>
</dbReference>
<dbReference type="SUPFAM" id="SSF53098">
    <property type="entry name" value="Ribonuclease H-like"/>
    <property type="match status" value="1"/>
</dbReference>
<dbReference type="InterPro" id="IPR012337">
    <property type="entry name" value="RNaseH-like_sf"/>
</dbReference>
<reference evidence="4" key="2">
    <citation type="submission" date="2022-06" db="EMBL/GenBank/DDBJ databases">
        <title>More than just an Eagle Killer: The freshwater cyanobacterium Aetokthonos hydrillicola produces highly toxic dolastatin derivatives.</title>
        <authorList>
            <person name="Schwark M."/>
            <person name="Martinez Yerena J.A."/>
            <person name="Rohrborn K."/>
            <person name="Hrouzek P."/>
            <person name="Divoka P."/>
            <person name="Delawska K."/>
            <person name="Saha S."/>
            <person name="Wiley F."/>
            <person name="Enke H."/>
            <person name="Enke D."/>
            <person name="Wilde S.B."/>
            <person name="Vorreiter C."/>
            <person name="Sippl W."/>
            <person name="Sobotka R."/>
            <person name="Mares J."/>
            <person name="Niedermayer T.H.J."/>
        </authorList>
    </citation>
    <scope>NUCLEOTIDE SEQUENCE</scope>
    <source>
        <strain evidence="4">Thurmond2011</strain>
    </source>
</reference>
<accession>A0AAP5IFS3</accession>
<protein>
    <submittedName>
        <fullName evidence="4">TnsA endonuclease N-terminal domain-containing protein</fullName>
    </submittedName>
</protein>
<comment type="caution">
    <text evidence="4">The sequence shown here is derived from an EMBL/GenBank/DDBJ whole genome shotgun (WGS) entry which is preliminary data.</text>
</comment>
<dbReference type="GO" id="GO:0003676">
    <property type="term" value="F:nucleic acid binding"/>
    <property type="evidence" value="ECO:0007669"/>
    <property type="project" value="InterPro"/>
</dbReference>
<gene>
    <name evidence="3" type="ORF">G7B40_000035</name>
    <name evidence="4" type="ORF">G7B40_033035</name>
</gene>
<feature type="region of interest" description="Disordered" evidence="1">
    <location>
        <begin position="860"/>
        <end position="904"/>
    </location>
</feature>
<dbReference type="RefSeq" id="WP_208340509.1">
    <property type="nucleotide sequence ID" value="NZ_CAWQFN010000681.1"/>
</dbReference>
<dbReference type="EMBL" id="JAALHA020000024">
    <property type="protein sequence ID" value="MDR9899352.1"/>
    <property type="molecule type" value="Genomic_DNA"/>
</dbReference>
<proteinExistence type="predicted"/>
<evidence type="ECO:0000259" key="2">
    <source>
        <dbReference type="PROSITE" id="PS50994"/>
    </source>
</evidence>
<dbReference type="Pfam" id="PF08722">
    <property type="entry name" value="Tn7_TnsA-like_N"/>
    <property type="match status" value="1"/>
</dbReference>
<dbReference type="InterPro" id="IPR015378">
    <property type="entry name" value="Transposase-like_Mu_C"/>
</dbReference>
<keyword evidence="4" id="KW-0255">Endonuclease</keyword>
<dbReference type="AlphaFoldDB" id="A0AAP5IFS3"/>
<keyword evidence="5" id="KW-1185">Reference proteome</keyword>
<dbReference type="InterPro" id="IPR004968">
    <property type="entry name" value="DNA_primase/NTPase_C"/>
</dbReference>
<dbReference type="PROSITE" id="PS50994">
    <property type="entry name" value="INTEGRASE"/>
    <property type="match status" value="1"/>
</dbReference>
<feature type="domain" description="Integrase catalytic" evidence="2">
    <location>
        <begin position="507"/>
        <end position="699"/>
    </location>
</feature>
<keyword evidence="4" id="KW-0378">Hydrolase</keyword>
<dbReference type="Proteomes" id="UP000667802">
    <property type="component" value="Unassembled WGS sequence"/>
</dbReference>
<keyword evidence="4" id="KW-0540">Nuclease</keyword>
<dbReference type="EMBL" id="JAALHA020000001">
    <property type="protein sequence ID" value="MDR9892973.1"/>
    <property type="molecule type" value="Genomic_DNA"/>
</dbReference>
<evidence type="ECO:0000313" key="4">
    <source>
        <dbReference type="EMBL" id="MDR9899352.1"/>
    </source>
</evidence>
<dbReference type="Gene3D" id="3.30.420.10">
    <property type="entry name" value="Ribonuclease H-like superfamily/Ribonuclease H"/>
    <property type="match status" value="1"/>
</dbReference>
<name>A0AAP5IFS3_9CYAN</name>
<reference evidence="4 5" key="1">
    <citation type="journal article" date="2021" name="Science">
        <title>Hunting the eagle killer: A cyanobacterial neurotoxin causes vacuolar myelinopathy.</title>
        <authorList>
            <person name="Breinlinger S."/>
            <person name="Phillips T.J."/>
            <person name="Haram B.N."/>
            <person name="Mares J."/>
            <person name="Martinez Yerena J.A."/>
            <person name="Hrouzek P."/>
            <person name="Sobotka R."/>
            <person name="Henderson W.M."/>
            <person name="Schmieder P."/>
            <person name="Williams S.M."/>
            <person name="Lauderdale J.D."/>
            <person name="Wilde H.D."/>
            <person name="Gerrin W."/>
            <person name="Kust A."/>
            <person name="Washington J.W."/>
            <person name="Wagner C."/>
            <person name="Geier B."/>
            <person name="Liebeke M."/>
            <person name="Enke H."/>
            <person name="Niedermeyer T.H.J."/>
            <person name="Wilde S.B."/>
        </authorList>
    </citation>
    <scope>NUCLEOTIDE SEQUENCE</scope>
    <source>
        <strain evidence="4 5">Thurmond2011</strain>
    </source>
</reference>